<dbReference type="InterPro" id="IPR001104">
    <property type="entry name" value="3-oxo-5_a-steroid_4-DH_C"/>
</dbReference>
<dbReference type="OrthoDB" id="541710at2759"/>
<keyword evidence="2 5" id="KW-0812">Transmembrane</keyword>
<keyword evidence="4 5" id="KW-0472">Membrane</keyword>
<dbReference type="UniPathway" id="UPA00378"/>
<keyword evidence="5" id="KW-0521">NADP</keyword>
<dbReference type="AlphaFoldDB" id="A0A168EJP2"/>
<keyword evidence="8" id="KW-1185">Reference proteome</keyword>
<dbReference type="GO" id="GO:0016095">
    <property type="term" value="P:polyprenol catabolic process"/>
    <property type="evidence" value="ECO:0007669"/>
    <property type="project" value="UniProtKB-UniRule"/>
</dbReference>
<evidence type="ECO:0000256" key="2">
    <source>
        <dbReference type="ARBA" id="ARBA00022692"/>
    </source>
</evidence>
<evidence type="ECO:0000256" key="1">
    <source>
        <dbReference type="ARBA" id="ARBA00004127"/>
    </source>
</evidence>
<dbReference type="EMBL" id="AZHB01000001">
    <property type="protein sequence ID" value="OAA73895.1"/>
    <property type="molecule type" value="Genomic_DNA"/>
</dbReference>
<feature type="transmembrane region" description="Helical" evidence="5">
    <location>
        <begin position="252"/>
        <end position="276"/>
    </location>
</feature>
<evidence type="ECO:0000256" key="4">
    <source>
        <dbReference type="ARBA" id="ARBA00023136"/>
    </source>
</evidence>
<dbReference type="GO" id="GO:0102389">
    <property type="term" value="F:polyprenol reductase activity"/>
    <property type="evidence" value="ECO:0007669"/>
    <property type="project" value="UniProtKB-UniRule"/>
</dbReference>
<feature type="transmembrane region" description="Helical" evidence="5">
    <location>
        <begin position="169"/>
        <end position="192"/>
    </location>
</feature>
<comment type="subcellular location">
    <subcellularLocation>
        <location evidence="1">Endomembrane system</location>
        <topology evidence="1">Multi-pass membrane protein</topology>
    </subcellularLocation>
    <subcellularLocation>
        <location evidence="5">Endoplasmic reticulum membrane</location>
    </subcellularLocation>
</comment>
<evidence type="ECO:0000256" key="3">
    <source>
        <dbReference type="ARBA" id="ARBA00022989"/>
    </source>
</evidence>
<comment type="function">
    <text evidence="5">Plays a key role in early steps of protein N-linked glycosylation by being involved in the conversion of polyprenol into dolichol. Acts as a polyprenal reductase that mediates the reduction of polyprenal into dolichal in a NADP-dependent mechanism. Dolichols are required for the synthesis of dolichol-linked monosaccharides and the oligosaccharide precursor used for N-glycosylation.</text>
</comment>
<comment type="similarity">
    <text evidence="5">Belongs to the steroid 5-alpha reductase family. Polyprenal reductase subfamily.</text>
</comment>
<evidence type="ECO:0000313" key="7">
    <source>
        <dbReference type="EMBL" id="OAA73895.1"/>
    </source>
</evidence>
<proteinExistence type="inferred from homology"/>
<dbReference type="GO" id="GO:0160198">
    <property type="term" value="F:polyprenal reductase activity"/>
    <property type="evidence" value="ECO:0007669"/>
    <property type="project" value="UniProtKB-EC"/>
</dbReference>
<accession>A0A168EJP2</accession>
<dbReference type="GO" id="GO:0005789">
    <property type="term" value="C:endoplasmic reticulum membrane"/>
    <property type="evidence" value="ECO:0007669"/>
    <property type="project" value="UniProtKB-SubCell"/>
</dbReference>
<dbReference type="GeneID" id="30017088"/>
<dbReference type="RefSeq" id="XP_018708853.1">
    <property type="nucleotide sequence ID" value="XM_018844403.1"/>
</dbReference>
<comment type="caution">
    <text evidence="7">The sequence shown here is derived from an EMBL/GenBank/DDBJ whole genome shotgun (WGS) entry which is preliminary data.</text>
</comment>
<organism evidence="7 8">
    <name type="scientific">Cordyceps fumosorosea (strain ARSEF 2679)</name>
    <name type="common">Isaria fumosorosea</name>
    <dbReference type="NCBI Taxonomy" id="1081104"/>
    <lineage>
        <taxon>Eukaryota</taxon>
        <taxon>Fungi</taxon>
        <taxon>Dikarya</taxon>
        <taxon>Ascomycota</taxon>
        <taxon>Pezizomycotina</taxon>
        <taxon>Sordariomycetes</taxon>
        <taxon>Hypocreomycetidae</taxon>
        <taxon>Hypocreales</taxon>
        <taxon>Cordycipitaceae</taxon>
        <taxon>Cordyceps</taxon>
    </lineage>
</organism>
<keyword evidence="3 5" id="KW-1133">Transmembrane helix</keyword>
<dbReference type="GO" id="GO:0003865">
    <property type="term" value="F:3-oxo-5-alpha-steroid 4-dehydrogenase activity"/>
    <property type="evidence" value="ECO:0007669"/>
    <property type="project" value="TreeGrafter"/>
</dbReference>
<feature type="transmembrane region" description="Helical" evidence="5">
    <location>
        <begin position="212"/>
        <end position="231"/>
    </location>
</feature>
<feature type="transmembrane region" description="Helical" evidence="5">
    <location>
        <begin position="30"/>
        <end position="48"/>
    </location>
</feature>
<dbReference type="InterPro" id="IPR039698">
    <property type="entry name" value="Dfg10/SRD5A3"/>
</dbReference>
<comment type="pathway">
    <text evidence="5">Protein modification; protein glycosylation.</text>
</comment>
<evidence type="ECO:0000256" key="5">
    <source>
        <dbReference type="RuleBase" id="RU367081"/>
    </source>
</evidence>
<dbReference type="EC" id="1.3.1.94" evidence="5"/>
<dbReference type="PANTHER" id="PTHR14624:SF0">
    <property type="entry name" value="POLYPRENOL REDUCTASE"/>
    <property type="match status" value="1"/>
</dbReference>
<feature type="transmembrane region" description="Helical" evidence="5">
    <location>
        <begin position="282"/>
        <end position="303"/>
    </location>
</feature>
<gene>
    <name evidence="7" type="ORF">ISF_00796</name>
</gene>
<dbReference type="Proteomes" id="UP000076744">
    <property type="component" value="Unassembled WGS sequence"/>
</dbReference>
<dbReference type="Pfam" id="PF02544">
    <property type="entry name" value="Steroid_dh"/>
    <property type="match status" value="1"/>
</dbReference>
<dbReference type="PROSITE" id="PS50244">
    <property type="entry name" value="S5A_REDUCTASE"/>
    <property type="match status" value="1"/>
</dbReference>
<protein>
    <recommendedName>
        <fullName evidence="5">Polyprenal reductase</fullName>
        <ecNumber evidence="5">1.3.1.94</ecNumber>
    </recommendedName>
</protein>
<dbReference type="GO" id="GO:0006488">
    <property type="term" value="P:dolichol-linked oligosaccharide biosynthetic process"/>
    <property type="evidence" value="ECO:0007669"/>
    <property type="project" value="UniProtKB-UniRule"/>
</dbReference>
<comment type="catalytic activity">
    <reaction evidence="5">
        <text>a di-trans,poly-cis-dolichal + NADP(+) = a di-trans,poly-cis-polyprenal + NADPH + H(+)</text>
        <dbReference type="Rhea" id="RHEA:80727"/>
        <dbReference type="Rhea" id="RHEA-COMP:19536"/>
        <dbReference type="Rhea" id="RHEA-COMP:19537"/>
        <dbReference type="ChEBI" id="CHEBI:15378"/>
        <dbReference type="ChEBI" id="CHEBI:57783"/>
        <dbReference type="ChEBI" id="CHEBI:58349"/>
        <dbReference type="ChEBI" id="CHEBI:231623"/>
        <dbReference type="ChEBI" id="CHEBI:231637"/>
        <dbReference type="EC" id="1.3.1.94"/>
    </reaction>
    <physiologicalReaction direction="right-to-left" evidence="5">
        <dbReference type="Rhea" id="RHEA:80729"/>
    </physiologicalReaction>
</comment>
<dbReference type="STRING" id="1081104.A0A168EJP2"/>
<sequence>MAAVQHLAVLGRDVAAAALAQPPSQWCQAFFLGAAAGIAALNALPASLRGLVIDYGARAGTTTARLRSGWTARMVGAATRAGQIPHSWFCHFYMLSVAASAFWAWQFLGRGGVMRALATRQGGDAVSGDDAEAVNRALGRVFAAWLMMALQGARRLYESLLVMRTGSGSTMWFVHWVMGLAFYAVMSIGVWIEGSGAVLDAILAAWATQDPSRILSSRVPAALAVYFWAWVKQNECHAHLASLKKYTLPTAGLFRFLVCPHYTCECLIYLTIAFVAAPTGRWFSGPVICGLVFVAANLGTTAIGTRRWYAEKFGAEAVASRWTMIPLVF</sequence>
<reference evidence="7 8" key="1">
    <citation type="journal article" date="2016" name="Genome Biol. Evol.">
        <title>Divergent and convergent evolution of fungal pathogenicity.</title>
        <authorList>
            <person name="Shang Y."/>
            <person name="Xiao G."/>
            <person name="Zheng P."/>
            <person name="Cen K."/>
            <person name="Zhan S."/>
            <person name="Wang C."/>
        </authorList>
    </citation>
    <scope>NUCLEOTIDE SEQUENCE [LARGE SCALE GENOMIC DNA]</scope>
    <source>
        <strain evidence="7 8">ARSEF 2679</strain>
    </source>
</reference>
<evidence type="ECO:0000259" key="6">
    <source>
        <dbReference type="Pfam" id="PF02544"/>
    </source>
</evidence>
<name>A0A168EJP2_CORFA</name>
<keyword evidence="5" id="KW-0256">Endoplasmic reticulum</keyword>
<dbReference type="PANTHER" id="PTHR14624">
    <property type="entry name" value="DFG10 PROTEIN"/>
    <property type="match status" value="1"/>
</dbReference>
<evidence type="ECO:0000313" key="8">
    <source>
        <dbReference type="Proteomes" id="UP000076744"/>
    </source>
</evidence>
<keyword evidence="5" id="KW-0560">Oxidoreductase</keyword>
<feature type="domain" description="3-oxo-5-alpha-steroid 4-dehydrogenase C-terminal" evidence="6">
    <location>
        <begin position="214"/>
        <end position="329"/>
    </location>
</feature>